<dbReference type="Gene3D" id="1.10.3290.10">
    <property type="entry name" value="Fido-like domain"/>
    <property type="match status" value="1"/>
</dbReference>
<dbReference type="InterPro" id="IPR040198">
    <property type="entry name" value="Fido_containing"/>
</dbReference>
<dbReference type="PROSITE" id="PS51459">
    <property type="entry name" value="FIDO"/>
    <property type="match status" value="1"/>
</dbReference>
<evidence type="ECO:0000259" key="4">
    <source>
        <dbReference type="PROSITE" id="PS51459"/>
    </source>
</evidence>
<feature type="binding site" evidence="1">
    <location>
        <begin position="234"/>
        <end position="240"/>
    </location>
    <ligand>
        <name>ATP</name>
        <dbReference type="ChEBI" id="CHEBI:30616"/>
    </ligand>
</feature>
<dbReference type="SUPFAM" id="SSF140931">
    <property type="entry name" value="Fic-like"/>
    <property type="match status" value="1"/>
</dbReference>
<dbReference type="InterPro" id="IPR003812">
    <property type="entry name" value="Fido"/>
</dbReference>
<evidence type="ECO:0000313" key="5">
    <source>
        <dbReference type="EMBL" id="BBY26345.1"/>
    </source>
</evidence>
<feature type="binding site" evidence="3">
    <location>
        <begin position="233"/>
        <end position="240"/>
    </location>
    <ligand>
        <name>ATP</name>
        <dbReference type="ChEBI" id="CHEBI:30616"/>
    </ligand>
</feature>
<dbReference type="PANTHER" id="PTHR13504:SF38">
    <property type="entry name" value="FIDO DOMAIN-CONTAINING PROTEIN"/>
    <property type="match status" value="1"/>
</dbReference>
<feature type="binding site" evidence="1">
    <location>
        <position position="94"/>
    </location>
    <ligand>
        <name>ATP</name>
        <dbReference type="ChEBI" id="CHEBI:30616"/>
    </ligand>
</feature>
<dbReference type="Pfam" id="PF13784">
    <property type="entry name" value="Fic_N"/>
    <property type="match status" value="1"/>
</dbReference>
<dbReference type="Pfam" id="PF02661">
    <property type="entry name" value="Fic"/>
    <property type="match status" value="1"/>
</dbReference>
<feature type="active site" evidence="2">
    <location>
        <position position="229"/>
    </location>
</feature>
<dbReference type="InterPro" id="IPR026287">
    <property type="entry name" value="SoFic-like"/>
</dbReference>
<dbReference type="AlphaFoldDB" id="A0A7I7QJ99"/>
<sequence>MEAVDIEALRDSPIGQLVPIRGHDPRLGEAYEYVAYVPDPLPSNLELKAETYAAVIDAASAMARADQASSLLPNPSLLARPATRREAVSTSALEGTYALLADVFEADFLDVGELTGSVSEVRNYVTAAERAYDMVAEGQPISVRMLEDLQRELLRGTASDGSHAGSVRTTQVFIGLGNQRVMSARFVPPPADHRLLDGLRLWQDWIREPSAIPTIIRVAVSHYQFETLHPFHDGNGRLGRLVMALQLMSAGELRFPVLNISPWLEQHRTEYQDGLLRVSQTGGWDNWVCFISAAIHAEALEVIDRVDKLLALREEFQAILHGAKGVSLRIADDLIGYPMITASAAAALHGVSYQAANTAITKLVDKGILRQRTAGRYDRIFQCDGVLAALEY</sequence>
<evidence type="ECO:0000313" key="6">
    <source>
        <dbReference type="Proteomes" id="UP000467193"/>
    </source>
</evidence>
<dbReference type="GO" id="GO:0005524">
    <property type="term" value="F:ATP binding"/>
    <property type="evidence" value="ECO:0007669"/>
    <property type="project" value="UniProtKB-KW"/>
</dbReference>
<dbReference type="EMBL" id="AP022588">
    <property type="protein sequence ID" value="BBY26345.1"/>
    <property type="molecule type" value="Genomic_DNA"/>
</dbReference>
<keyword evidence="1" id="KW-0547">Nucleotide-binding</keyword>
<feature type="domain" description="Fido" evidence="4">
    <location>
        <begin position="141"/>
        <end position="293"/>
    </location>
</feature>
<dbReference type="PIRSF" id="PIRSF038925">
    <property type="entry name" value="AMP-prot_trans"/>
    <property type="match status" value="1"/>
</dbReference>
<reference evidence="5 6" key="1">
    <citation type="journal article" date="2019" name="Emerg. Microbes Infect.">
        <title>Comprehensive subspecies identification of 175 nontuberculous mycobacteria species based on 7547 genomic profiles.</title>
        <authorList>
            <person name="Matsumoto Y."/>
            <person name="Kinjo T."/>
            <person name="Motooka D."/>
            <person name="Nabeya D."/>
            <person name="Jung N."/>
            <person name="Uechi K."/>
            <person name="Horii T."/>
            <person name="Iida T."/>
            <person name="Fujita J."/>
            <person name="Nakamura S."/>
        </authorList>
    </citation>
    <scope>NUCLEOTIDE SEQUENCE [LARGE SCALE GENOMIC DNA]</scope>
    <source>
        <strain evidence="5 6">JCM 17899</strain>
    </source>
</reference>
<evidence type="ECO:0000256" key="3">
    <source>
        <dbReference type="PIRSR" id="PIRSR640198-2"/>
    </source>
</evidence>
<dbReference type="KEGG" id="msei:MSEDJ_04410"/>
<organism evidence="5 6">
    <name type="scientific">Mycolicibacterium sediminis</name>
    <dbReference type="NCBI Taxonomy" id="1286180"/>
    <lineage>
        <taxon>Bacteria</taxon>
        <taxon>Bacillati</taxon>
        <taxon>Actinomycetota</taxon>
        <taxon>Actinomycetes</taxon>
        <taxon>Mycobacteriales</taxon>
        <taxon>Mycobacteriaceae</taxon>
        <taxon>Mycolicibacterium</taxon>
    </lineage>
</organism>
<feature type="binding site" evidence="1">
    <location>
        <position position="271"/>
    </location>
    <ligand>
        <name>ATP</name>
        <dbReference type="ChEBI" id="CHEBI:30616"/>
    </ligand>
</feature>
<feature type="binding site" evidence="1">
    <location>
        <position position="229"/>
    </location>
    <ligand>
        <name>ATP</name>
        <dbReference type="ChEBI" id="CHEBI:30616"/>
    </ligand>
</feature>
<evidence type="ECO:0000256" key="2">
    <source>
        <dbReference type="PIRSR" id="PIRSR640198-1"/>
    </source>
</evidence>
<dbReference type="Proteomes" id="UP000467193">
    <property type="component" value="Chromosome"/>
</dbReference>
<proteinExistence type="predicted"/>
<keyword evidence="1" id="KW-0067">ATP-binding</keyword>
<accession>A0A7I7QJ99</accession>
<dbReference type="InterPro" id="IPR025758">
    <property type="entry name" value="Fic/DOC_N"/>
</dbReference>
<dbReference type="PANTHER" id="PTHR13504">
    <property type="entry name" value="FIDO DOMAIN-CONTAINING PROTEIN DDB_G0283145"/>
    <property type="match status" value="1"/>
</dbReference>
<protein>
    <submittedName>
        <fullName evidence="5">Cell filamentation protein Fic</fullName>
    </submittedName>
</protein>
<gene>
    <name evidence="5" type="ORF">MSEDJ_04410</name>
</gene>
<name>A0A7I7QJ99_9MYCO</name>
<evidence type="ECO:0000256" key="1">
    <source>
        <dbReference type="PIRSR" id="PIRSR038925-1"/>
    </source>
</evidence>
<dbReference type="InterPro" id="IPR036597">
    <property type="entry name" value="Fido-like_dom_sf"/>
</dbReference>
<keyword evidence="6" id="KW-1185">Reference proteome</keyword>